<dbReference type="GO" id="GO:0008168">
    <property type="term" value="F:methyltransferase activity"/>
    <property type="evidence" value="ECO:0007669"/>
    <property type="project" value="UniProtKB-KW"/>
</dbReference>
<name>A0ABV9Y2J3_9PSEU</name>
<dbReference type="Gene3D" id="3.40.50.150">
    <property type="entry name" value="Vaccinia Virus protein VP39"/>
    <property type="match status" value="1"/>
</dbReference>
<sequence length="270" mass="29357">MPDESDDPTTADFDRPSAARIHDWLLDGALNTPKDREAARAAITALPGLRELIRHHRAFLHRAVHHMINAGIGQFLDLGAGLPTMAPTHVAAHAHRPDIPVIYVENNPATVAHSRLILEHTPQVAVVHADLRYPDRIWRDERTRPLLDTARPTGVLMIDILDTLTDDPGRIIDHHLDHLAPGSALAITHLTTTDTTAHPQPSTGTTPTVEPADTLTGGRIARSAELVNAWLSRLTPAEPGTVPPWQWRPDTDTPAPITDASAVCAVAFLP</sequence>
<proteinExistence type="predicted"/>
<comment type="caution">
    <text evidence="2">The sequence shown here is derived from an EMBL/GenBank/DDBJ whole genome shotgun (WGS) entry which is preliminary data.</text>
</comment>
<evidence type="ECO:0000313" key="2">
    <source>
        <dbReference type="EMBL" id="MFC5055765.1"/>
    </source>
</evidence>
<dbReference type="EC" id="2.1.1.-" evidence="2"/>
<protein>
    <submittedName>
        <fullName evidence="2">SAM-dependent methyltransferase</fullName>
        <ecNumber evidence="2">2.1.1.-</ecNumber>
    </submittedName>
</protein>
<keyword evidence="2" id="KW-0808">Transferase</keyword>
<feature type="region of interest" description="Disordered" evidence="1">
    <location>
        <begin position="194"/>
        <end position="214"/>
    </location>
</feature>
<dbReference type="RefSeq" id="WP_344041776.1">
    <property type="nucleotide sequence ID" value="NZ_BAAAKE010000030.1"/>
</dbReference>
<dbReference type="SUPFAM" id="SSF53335">
    <property type="entry name" value="S-adenosyl-L-methionine-dependent methyltransferases"/>
    <property type="match status" value="1"/>
</dbReference>
<accession>A0ABV9Y2J3</accession>
<keyword evidence="3" id="KW-1185">Reference proteome</keyword>
<reference evidence="3" key="1">
    <citation type="journal article" date="2019" name="Int. J. Syst. Evol. Microbiol.">
        <title>The Global Catalogue of Microorganisms (GCM) 10K type strain sequencing project: providing services to taxonomists for standard genome sequencing and annotation.</title>
        <authorList>
            <consortium name="The Broad Institute Genomics Platform"/>
            <consortium name="The Broad Institute Genome Sequencing Center for Infectious Disease"/>
            <person name="Wu L."/>
            <person name="Ma J."/>
        </authorList>
    </citation>
    <scope>NUCLEOTIDE SEQUENCE [LARGE SCALE GENOMIC DNA]</scope>
    <source>
        <strain evidence="3">KCTC 12848</strain>
    </source>
</reference>
<gene>
    <name evidence="2" type="ORF">ACFPFM_18630</name>
</gene>
<evidence type="ECO:0000256" key="1">
    <source>
        <dbReference type="SAM" id="MobiDB-lite"/>
    </source>
</evidence>
<feature type="compositionally biased region" description="Polar residues" evidence="1">
    <location>
        <begin position="199"/>
        <end position="208"/>
    </location>
</feature>
<dbReference type="InterPro" id="IPR006764">
    <property type="entry name" value="SAM_dep_MeTrfase_SAV2177_type"/>
</dbReference>
<dbReference type="EMBL" id="JBHSJB010000017">
    <property type="protein sequence ID" value="MFC5055765.1"/>
    <property type="molecule type" value="Genomic_DNA"/>
</dbReference>
<dbReference type="GO" id="GO:0032259">
    <property type="term" value="P:methylation"/>
    <property type="evidence" value="ECO:0007669"/>
    <property type="project" value="UniProtKB-KW"/>
</dbReference>
<organism evidence="2 3">
    <name type="scientific">Saccharothrix xinjiangensis</name>
    <dbReference type="NCBI Taxonomy" id="204798"/>
    <lineage>
        <taxon>Bacteria</taxon>
        <taxon>Bacillati</taxon>
        <taxon>Actinomycetota</taxon>
        <taxon>Actinomycetes</taxon>
        <taxon>Pseudonocardiales</taxon>
        <taxon>Pseudonocardiaceae</taxon>
        <taxon>Saccharothrix</taxon>
    </lineage>
</organism>
<keyword evidence="2" id="KW-0489">Methyltransferase</keyword>
<dbReference type="Pfam" id="PF04672">
    <property type="entry name" value="Methyltransf_19"/>
    <property type="match status" value="1"/>
</dbReference>
<dbReference type="PIRSF" id="PIRSF017393">
    <property type="entry name" value="MTase_SAV2177"/>
    <property type="match status" value="1"/>
</dbReference>
<evidence type="ECO:0000313" key="3">
    <source>
        <dbReference type="Proteomes" id="UP001595833"/>
    </source>
</evidence>
<dbReference type="InterPro" id="IPR029063">
    <property type="entry name" value="SAM-dependent_MTases_sf"/>
</dbReference>
<dbReference type="Proteomes" id="UP001595833">
    <property type="component" value="Unassembled WGS sequence"/>
</dbReference>